<dbReference type="STRING" id="572036.SAMN05661099_0220"/>
<evidence type="ECO:0000313" key="1">
    <source>
        <dbReference type="EMBL" id="SKB28927.1"/>
    </source>
</evidence>
<proteinExistence type="predicted"/>
<dbReference type="Proteomes" id="UP000189981">
    <property type="component" value="Unassembled WGS sequence"/>
</dbReference>
<reference evidence="2" key="1">
    <citation type="submission" date="2017-02" db="EMBL/GenBank/DDBJ databases">
        <authorList>
            <person name="Varghese N."/>
            <person name="Submissions S."/>
        </authorList>
    </citation>
    <scope>NUCLEOTIDE SEQUENCE [LARGE SCALE GENOMIC DNA]</scope>
    <source>
        <strain evidence="2">DSM 22385</strain>
    </source>
</reference>
<dbReference type="EMBL" id="FUYR01000001">
    <property type="protein sequence ID" value="SKB28927.1"/>
    <property type="molecule type" value="Genomic_DNA"/>
</dbReference>
<evidence type="ECO:0000313" key="2">
    <source>
        <dbReference type="Proteomes" id="UP000189981"/>
    </source>
</evidence>
<evidence type="ECO:0008006" key="3">
    <source>
        <dbReference type="Google" id="ProtNLM"/>
    </source>
</evidence>
<keyword evidence="2" id="KW-1185">Reference proteome</keyword>
<gene>
    <name evidence="1" type="ORF">SAMN05661099_0220</name>
</gene>
<accession>A0A1T5A2D8</accession>
<organism evidence="1 2">
    <name type="scientific">Daejeonella lutea</name>
    <dbReference type="NCBI Taxonomy" id="572036"/>
    <lineage>
        <taxon>Bacteria</taxon>
        <taxon>Pseudomonadati</taxon>
        <taxon>Bacteroidota</taxon>
        <taxon>Sphingobacteriia</taxon>
        <taxon>Sphingobacteriales</taxon>
        <taxon>Sphingobacteriaceae</taxon>
        <taxon>Daejeonella</taxon>
    </lineage>
</organism>
<protein>
    <recommendedName>
        <fullName evidence="3">Outer membrane protein beta-barrel domain-containing protein</fullName>
    </recommendedName>
</protein>
<name>A0A1T5A2D8_9SPHI</name>
<sequence>MLTLLAALLIPAISIGQVQQTDERTKLPSGDQSRAQNVFVEVGGQGLLFTANYDTRFSNKRNGLGGRAGIGYIAIDGDHVTTVPIGLNYLLGTGKHLFEVGLGATVIAAGGDDFSLFDEEASNVLGTMSFTYRLQPVNSGFAFRAGLTPIFGKGFFIPYYAGLSLGYTF</sequence>
<dbReference type="AlphaFoldDB" id="A0A1T5A2D8"/>